<dbReference type="AlphaFoldDB" id="A0A650CR49"/>
<dbReference type="Pfam" id="PF20586">
    <property type="entry name" value="DUF6788"/>
    <property type="match status" value="1"/>
</dbReference>
<accession>A0A650CR49</accession>
<dbReference type="InterPro" id="IPR046738">
    <property type="entry name" value="DUF6788"/>
</dbReference>
<dbReference type="EMBL" id="CP045483">
    <property type="protein sequence ID" value="QGR20132.1"/>
    <property type="molecule type" value="Genomic_DNA"/>
</dbReference>
<name>A0A650CR49_9CREN</name>
<dbReference type="OrthoDB" id="37060at2157"/>
<keyword evidence="4" id="KW-1185">Reference proteome</keyword>
<evidence type="ECO:0000256" key="1">
    <source>
        <dbReference type="SAM" id="Coils"/>
    </source>
</evidence>
<feature type="domain" description="DUF6788" evidence="2">
    <location>
        <begin position="7"/>
        <end position="68"/>
    </location>
</feature>
<evidence type="ECO:0000259" key="2">
    <source>
        <dbReference type="Pfam" id="PF20586"/>
    </source>
</evidence>
<protein>
    <recommendedName>
        <fullName evidence="2">DUF6788 domain-containing protein</fullName>
    </recommendedName>
</protein>
<evidence type="ECO:0000313" key="3">
    <source>
        <dbReference type="EMBL" id="QGR20132.1"/>
    </source>
</evidence>
<dbReference type="KEGG" id="sazo:D1868_09135"/>
<sequence length="109" mass="13047">MIWEKVKQIEERKNELENEIKALTEQLKSLPTGHLEGKVIKGKKYYYLRYWEDGKLKSKYVGKEVDDLLEKFKIASEIKIKLDKLKRENEKLGRVLEKIVKIIEEEKLN</sequence>
<proteinExistence type="predicted"/>
<dbReference type="RefSeq" id="WP_156007581.1">
    <property type="nucleotide sequence ID" value="NZ_CP045483.1"/>
</dbReference>
<keyword evidence="1" id="KW-0175">Coiled coil</keyword>
<gene>
    <name evidence="3" type="ORF">D1868_09135</name>
</gene>
<dbReference type="Proteomes" id="UP000423396">
    <property type="component" value="Chromosome"/>
</dbReference>
<evidence type="ECO:0000313" key="4">
    <source>
        <dbReference type="Proteomes" id="UP000423396"/>
    </source>
</evidence>
<dbReference type="GeneID" id="42799231"/>
<feature type="coiled-coil region" evidence="1">
    <location>
        <begin position="6"/>
        <end position="33"/>
    </location>
</feature>
<feature type="coiled-coil region" evidence="1">
    <location>
        <begin position="75"/>
        <end position="102"/>
    </location>
</feature>
<reference evidence="3 4" key="1">
    <citation type="submission" date="2019-10" db="EMBL/GenBank/DDBJ databases">
        <title>Genome Sequences from Six Type Strain Members of the Archaeal Family Sulfolobaceae: Acidianus ambivalens, Acidianus infernus, Metallosphaera prunae, Stygiolobus azoricus, Sulfolobus metallicus, and Sulfurisphaera ohwakuensis.</title>
        <authorList>
            <person name="Counts J.A."/>
            <person name="Kelly R.M."/>
        </authorList>
    </citation>
    <scope>NUCLEOTIDE SEQUENCE [LARGE SCALE GENOMIC DNA]</scope>
    <source>
        <strain evidence="3 4">FC6</strain>
    </source>
</reference>
<organism evidence="3 4">
    <name type="scientific">Stygiolobus azoricus</name>
    <dbReference type="NCBI Taxonomy" id="41675"/>
    <lineage>
        <taxon>Archaea</taxon>
        <taxon>Thermoproteota</taxon>
        <taxon>Thermoprotei</taxon>
        <taxon>Sulfolobales</taxon>
        <taxon>Sulfolobaceae</taxon>
        <taxon>Stygiolobus</taxon>
    </lineage>
</organism>